<reference evidence="2" key="1">
    <citation type="submission" date="2016-02" db="EMBL/GenBank/DDBJ databases">
        <title>Comparative genomics of biotechnologically important yeasts.</title>
        <authorList>
            <consortium name="DOE Joint Genome Institute"/>
            <person name="Riley R."/>
            <person name="Haridas S."/>
            <person name="Wolfe K.H."/>
            <person name="Lopes M.R."/>
            <person name="Hittinger C.T."/>
            <person name="Goker M."/>
            <person name="Salamov A."/>
            <person name="Wisecaver J."/>
            <person name="Long T.M."/>
            <person name="Aerts A.L."/>
            <person name="Barry K."/>
            <person name="Choi C."/>
            <person name="Clum A."/>
            <person name="Coughlan A.Y."/>
            <person name="Deshpande S."/>
            <person name="Douglass A.P."/>
            <person name="Hanson S.J."/>
            <person name="Klenk H.-P."/>
            <person name="Labutti K."/>
            <person name="Lapidus A."/>
            <person name="Lindquist E."/>
            <person name="Lipzen A."/>
            <person name="Meier-Kolthoff J.P."/>
            <person name="Ohm R.A."/>
            <person name="Otillar R.P."/>
            <person name="Pangilinan J."/>
            <person name="Peng Y."/>
            <person name="Rokas A."/>
            <person name="Rosa C.A."/>
            <person name="Scheuner C."/>
            <person name="Sibirny A.A."/>
            <person name="Slot J.C."/>
            <person name="Stielow J.B."/>
            <person name="Sun H."/>
            <person name="Kurtzman C.P."/>
            <person name="Blackwell M."/>
            <person name="Jeffries T.W."/>
            <person name="Grigoriev I.V."/>
        </authorList>
    </citation>
    <scope>NUCLEOTIDE SEQUENCE [LARGE SCALE GENOMIC DNA]</scope>
    <source>
        <strain evidence="2">NRRL Y-17796</strain>
    </source>
</reference>
<dbReference type="EMBL" id="KV453843">
    <property type="protein sequence ID" value="ODV89363.1"/>
    <property type="molecule type" value="Genomic_DNA"/>
</dbReference>
<accession>A0A1E4TCC4</accession>
<gene>
    <name evidence="1" type="ORF">CANCADRAFT_3990</name>
</gene>
<organism evidence="1 2">
    <name type="scientific">Tortispora caseinolytica NRRL Y-17796</name>
    <dbReference type="NCBI Taxonomy" id="767744"/>
    <lineage>
        <taxon>Eukaryota</taxon>
        <taxon>Fungi</taxon>
        <taxon>Dikarya</taxon>
        <taxon>Ascomycota</taxon>
        <taxon>Saccharomycotina</taxon>
        <taxon>Trigonopsidomycetes</taxon>
        <taxon>Trigonopsidales</taxon>
        <taxon>Trigonopsidaceae</taxon>
        <taxon>Tortispora</taxon>
    </lineage>
</organism>
<name>A0A1E4TCC4_9ASCO</name>
<keyword evidence="2" id="KW-1185">Reference proteome</keyword>
<dbReference type="AlphaFoldDB" id="A0A1E4TCC4"/>
<proteinExistence type="predicted"/>
<evidence type="ECO:0000313" key="2">
    <source>
        <dbReference type="Proteomes" id="UP000095023"/>
    </source>
</evidence>
<protein>
    <submittedName>
        <fullName evidence="1">Uncharacterized protein</fullName>
    </submittedName>
</protein>
<evidence type="ECO:0000313" key="1">
    <source>
        <dbReference type="EMBL" id="ODV89363.1"/>
    </source>
</evidence>
<dbReference type="Proteomes" id="UP000095023">
    <property type="component" value="Unassembled WGS sequence"/>
</dbReference>
<sequence>MPVTALVHFDQADRILFSTLFSKLHGRSPVNAYKDDFEYRAYRAPASTAESAPLAILSFRSDPARVYLTAEGFCTSLDDTFTQILQHYIGPQLTLRSTLKAEGTTFEFNDLTITLLSVSQRTMFRCLVCAVSCPGTEYTDNASVASLQARITLECSTIFGEHPHIIDPVVATNPELPYPWPESHVLVELAQRYADILHKANQK</sequence>